<evidence type="ECO:0000256" key="2">
    <source>
        <dbReference type="ARBA" id="ARBA00010024"/>
    </source>
</evidence>
<keyword evidence="13" id="KW-1185">Reference proteome</keyword>
<feature type="domain" description="B box-type" evidence="10">
    <location>
        <begin position="17"/>
        <end position="64"/>
    </location>
</feature>
<feature type="domain" description="CCT" evidence="11">
    <location>
        <begin position="310"/>
        <end position="336"/>
    </location>
</feature>
<comment type="similarity">
    <text evidence="2">Belongs to the CONSTANS family.</text>
</comment>
<evidence type="ECO:0000256" key="1">
    <source>
        <dbReference type="ARBA" id="ARBA00004123"/>
    </source>
</evidence>
<dbReference type="InterPro" id="IPR052453">
    <property type="entry name" value="CONSTANS-like_ZF"/>
</dbReference>
<dbReference type="GO" id="GO:0005634">
    <property type="term" value="C:nucleus"/>
    <property type="evidence" value="ECO:0007669"/>
    <property type="project" value="UniProtKB-SubCell"/>
</dbReference>
<keyword evidence="5" id="KW-0862">Zinc</keyword>
<evidence type="ECO:0000259" key="11">
    <source>
        <dbReference type="PROSITE" id="PS51017"/>
    </source>
</evidence>
<evidence type="ECO:0000259" key="10">
    <source>
        <dbReference type="PROSITE" id="PS50119"/>
    </source>
</evidence>
<comment type="subcellular location">
    <subcellularLocation>
        <location evidence="1 8">Nucleus</location>
    </subcellularLocation>
</comment>
<dbReference type="AlphaFoldDB" id="A0AAD4IT94"/>
<accession>A0AAD4IT94</accession>
<evidence type="ECO:0000256" key="3">
    <source>
        <dbReference type="ARBA" id="ARBA00022723"/>
    </source>
</evidence>
<feature type="region of interest" description="Disordered" evidence="9">
    <location>
        <begin position="76"/>
        <end position="125"/>
    </location>
</feature>
<organism evidence="12 13">
    <name type="scientific">Perilla frutescens var. hirtella</name>
    <name type="common">Perilla citriodora</name>
    <name type="synonym">Perilla setoyensis</name>
    <dbReference type="NCBI Taxonomy" id="608512"/>
    <lineage>
        <taxon>Eukaryota</taxon>
        <taxon>Viridiplantae</taxon>
        <taxon>Streptophyta</taxon>
        <taxon>Embryophyta</taxon>
        <taxon>Tracheophyta</taxon>
        <taxon>Spermatophyta</taxon>
        <taxon>Magnoliopsida</taxon>
        <taxon>eudicotyledons</taxon>
        <taxon>Gunneridae</taxon>
        <taxon>Pentapetalae</taxon>
        <taxon>asterids</taxon>
        <taxon>lamiids</taxon>
        <taxon>Lamiales</taxon>
        <taxon>Lamiaceae</taxon>
        <taxon>Nepetoideae</taxon>
        <taxon>Elsholtzieae</taxon>
        <taxon>Perilla</taxon>
    </lineage>
</organism>
<name>A0AAD4IT94_PERFH</name>
<reference evidence="12 13" key="1">
    <citation type="journal article" date="2021" name="Nat. Commun.">
        <title>Incipient diploidization of the medicinal plant Perilla within 10,000 years.</title>
        <authorList>
            <person name="Zhang Y."/>
            <person name="Shen Q."/>
            <person name="Leng L."/>
            <person name="Zhang D."/>
            <person name="Chen S."/>
            <person name="Shi Y."/>
            <person name="Ning Z."/>
            <person name="Chen S."/>
        </authorList>
    </citation>
    <scope>NUCLEOTIDE SEQUENCE [LARGE SCALE GENOMIC DNA]</scope>
    <source>
        <strain evidence="13">cv. PC099</strain>
    </source>
</reference>
<comment type="caution">
    <text evidence="12">The sequence shown here is derived from an EMBL/GenBank/DDBJ whole genome shotgun (WGS) entry which is preliminary data.</text>
</comment>
<dbReference type="CDD" id="cd19821">
    <property type="entry name" value="Bbox1_BBX-like"/>
    <property type="match status" value="1"/>
</dbReference>
<feature type="compositionally biased region" description="Polar residues" evidence="9">
    <location>
        <begin position="94"/>
        <end position="105"/>
    </location>
</feature>
<dbReference type="EMBL" id="SDAM02003295">
    <property type="protein sequence ID" value="KAH6820686.1"/>
    <property type="molecule type" value="Genomic_DNA"/>
</dbReference>
<evidence type="ECO:0000256" key="9">
    <source>
        <dbReference type="SAM" id="MobiDB-lite"/>
    </source>
</evidence>
<evidence type="ECO:0000256" key="7">
    <source>
        <dbReference type="PROSITE-ProRule" id="PRU00024"/>
    </source>
</evidence>
<protein>
    <submittedName>
        <fullName evidence="12">Uncharacterized protein</fullName>
    </submittedName>
</protein>
<dbReference type="Pfam" id="PF00643">
    <property type="entry name" value="zf-B_box"/>
    <property type="match status" value="1"/>
</dbReference>
<gene>
    <name evidence="12" type="ORF">C2S53_003381</name>
</gene>
<dbReference type="PROSITE" id="PS50119">
    <property type="entry name" value="ZF_BBOX"/>
    <property type="match status" value="1"/>
</dbReference>
<dbReference type="InterPro" id="IPR010402">
    <property type="entry name" value="CCT_domain"/>
</dbReference>
<dbReference type="Proteomes" id="UP001190926">
    <property type="component" value="Unassembled WGS sequence"/>
</dbReference>
<evidence type="ECO:0000256" key="8">
    <source>
        <dbReference type="PROSITE-ProRule" id="PRU00357"/>
    </source>
</evidence>
<evidence type="ECO:0000256" key="4">
    <source>
        <dbReference type="ARBA" id="ARBA00022771"/>
    </source>
</evidence>
<dbReference type="InterPro" id="IPR049808">
    <property type="entry name" value="CONSTANS-like_Bbox1"/>
</dbReference>
<evidence type="ECO:0000313" key="13">
    <source>
        <dbReference type="Proteomes" id="UP001190926"/>
    </source>
</evidence>
<keyword evidence="6 8" id="KW-0539">Nucleus</keyword>
<sequence>MNMNELSKLASNVLAGKNARPCDSCLMKRARWFCAADDAFLCQSCDAAVHSANQLAGRHQRVRLETSSTTYCSKPSMAPSWHQGFTKKARTPRQPKQSRQATNHQLPLVPEMGSEEPSFPEENGDDDEQLLFCRVPVFDPSEEEGVGSMVFDDGDLNLEELAEFAVDVESLLGTTTTELLILDDEKRIKIEEEDEIACHLNNLAAVDVDGSWDDFDNCNSMKRVDINNVESSSKKMLLRLNYEAVIAAWAAQGSPWADGIRPPINLQLQLDHHDDEYNYAWLDVGKGGKFGRRMWGDDGDAEAEAVAAGREARVWRYREKRRTRMFSKKIRYELTS</sequence>
<evidence type="ECO:0000256" key="6">
    <source>
        <dbReference type="ARBA" id="ARBA00023242"/>
    </source>
</evidence>
<dbReference type="InterPro" id="IPR000315">
    <property type="entry name" value="Znf_B-box"/>
</dbReference>
<dbReference type="SMART" id="SM00336">
    <property type="entry name" value="BBOX"/>
    <property type="match status" value="1"/>
</dbReference>
<dbReference type="GO" id="GO:0006355">
    <property type="term" value="P:regulation of DNA-templated transcription"/>
    <property type="evidence" value="ECO:0007669"/>
    <property type="project" value="TreeGrafter"/>
</dbReference>
<dbReference type="PROSITE" id="PS51017">
    <property type="entry name" value="CCT"/>
    <property type="match status" value="1"/>
</dbReference>
<keyword evidence="4 7" id="KW-0863">Zinc-finger</keyword>
<evidence type="ECO:0000256" key="5">
    <source>
        <dbReference type="ARBA" id="ARBA00022833"/>
    </source>
</evidence>
<evidence type="ECO:0000313" key="12">
    <source>
        <dbReference type="EMBL" id="KAH6820686.1"/>
    </source>
</evidence>
<dbReference type="PANTHER" id="PTHR31874">
    <property type="entry name" value="CCT MOTIF FAMILY PROTEIN, EXPRESSED"/>
    <property type="match status" value="1"/>
</dbReference>
<proteinExistence type="inferred from homology"/>
<dbReference type="PANTHER" id="PTHR31874:SF55">
    <property type="entry name" value="ZINC FINGER PROTEIN CONSTANS-LIKE 7"/>
    <property type="match status" value="1"/>
</dbReference>
<dbReference type="GO" id="GO:0008270">
    <property type="term" value="F:zinc ion binding"/>
    <property type="evidence" value="ECO:0007669"/>
    <property type="project" value="UniProtKB-KW"/>
</dbReference>
<keyword evidence="3" id="KW-0479">Metal-binding</keyword>